<keyword evidence="2" id="KW-1185">Reference proteome</keyword>
<comment type="caution">
    <text evidence="1">The sequence shown here is derived from an EMBL/GenBank/DDBJ whole genome shotgun (WGS) entry which is preliminary data.</text>
</comment>
<accession>A0ABR2SKB5</accession>
<dbReference type="Proteomes" id="UP001396334">
    <property type="component" value="Unassembled WGS sequence"/>
</dbReference>
<sequence>MCSSTFSDIIGRKSESLDDFSADEENIVHITKKYDVHLLDVDDVETIITNATKGNGFNVEGDVWSLDVARLGLRNDKLDWGYVEREIKQPVPNYSTYVPSEYM</sequence>
<protein>
    <submittedName>
        <fullName evidence="1">Uncharacterized protein</fullName>
    </submittedName>
</protein>
<organism evidence="1 2">
    <name type="scientific">Hibiscus sabdariffa</name>
    <name type="common">roselle</name>
    <dbReference type="NCBI Taxonomy" id="183260"/>
    <lineage>
        <taxon>Eukaryota</taxon>
        <taxon>Viridiplantae</taxon>
        <taxon>Streptophyta</taxon>
        <taxon>Embryophyta</taxon>
        <taxon>Tracheophyta</taxon>
        <taxon>Spermatophyta</taxon>
        <taxon>Magnoliopsida</taxon>
        <taxon>eudicotyledons</taxon>
        <taxon>Gunneridae</taxon>
        <taxon>Pentapetalae</taxon>
        <taxon>rosids</taxon>
        <taxon>malvids</taxon>
        <taxon>Malvales</taxon>
        <taxon>Malvaceae</taxon>
        <taxon>Malvoideae</taxon>
        <taxon>Hibiscus</taxon>
    </lineage>
</organism>
<gene>
    <name evidence="1" type="ORF">V6N11_038455</name>
</gene>
<name>A0ABR2SKB5_9ROSI</name>
<dbReference type="EMBL" id="JBBPBN010000013">
    <property type="protein sequence ID" value="KAK9025592.1"/>
    <property type="molecule type" value="Genomic_DNA"/>
</dbReference>
<evidence type="ECO:0000313" key="1">
    <source>
        <dbReference type="EMBL" id="KAK9025592.1"/>
    </source>
</evidence>
<reference evidence="1 2" key="1">
    <citation type="journal article" date="2024" name="G3 (Bethesda)">
        <title>Genome assembly of Hibiscus sabdariffa L. provides insights into metabolisms of medicinal natural products.</title>
        <authorList>
            <person name="Kim T."/>
        </authorList>
    </citation>
    <scope>NUCLEOTIDE SEQUENCE [LARGE SCALE GENOMIC DNA]</scope>
    <source>
        <strain evidence="1">TK-2024</strain>
        <tissue evidence="1">Old leaves</tissue>
    </source>
</reference>
<evidence type="ECO:0000313" key="2">
    <source>
        <dbReference type="Proteomes" id="UP001396334"/>
    </source>
</evidence>
<proteinExistence type="predicted"/>